<feature type="coiled-coil region" evidence="1">
    <location>
        <begin position="313"/>
        <end position="364"/>
    </location>
</feature>
<proteinExistence type="predicted"/>
<feature type="region of interest" description="Disordered" evidence="2">
    <location>
        <begin position="1"/>
        <end position="50"/>
    </location>
</feature>
<dbReference type="EMBL" id="JAULSU010000002">
    <property type="protein sequence ID" value="KAK0627342.1"/>
    <property type="molecule type" value="Genomic_DNA"/>
</dbReference>
<protein>
    <submittedName>
        <fullName evidence="3">Uncharacterized protein</fullName>
    </submittedName>
</protein>
<evidence type="ECO:0000256" key="2">
    <source>
        <dbReference type="SAM" id="MobiDB-lite"/>
    </source>
</evidence>
<sequence length="454" mass="50739">MARIPPWRRRRQAQTQISDSSPSESDGDEEYGALHELSSEPESDGESSTHDTWRAMPIISTSGAALQALDELDDWRAHSLASTIRGLEAQLKELQSDRDALQRKFEADIRVTLEGGLHSLQLLVDHVGRVDRSILFWHKKAAPLRIALKVLKPIGFDRDAMTIMTKKGDVIKRQADKTSTAFGQCSDICHASLNKVQDLHVRANNFVQVDIAGAQNEAQDVVRNYERKKQDLQVSIDEKGIDVAGVEFQASRARQRVDDLEEQQDRALEAAESSRKLGALAPLLRDLAQRRQVQSESLQLDHMADARQLGNEQSGFERQLLNLTREIRNLRSEMRDLEGSKTGYDDAIQCINVLEESCKQLRDQTNLFLKEINAARLALSRGVARTQGIAAALERCEYARSRKDFVNRVSGVLDDLRQGSQLVGQRPQLAAVSGKLGTLQRKTDGVVSIMSKCI</sequence>
<keyword evidence="4" id="KW-1185">Reference proteome</keyword>
<evidence type="ECO:0000256" key="1">
    <source>
        <dbReference type="SAM" id="Coils"/>
    </source>
</evidence>
<name>A0AA39X5K2_9PEZI</name>
<feature type="compositionally biased region" description="Basic residues" evidence="2">
    <location>
        <begin position="1"/>
        <end position="12"/>
    </location>
</feature>
<evidence type="ECO:0000313" key="4">
    <source>
        <dbReference type="Proteomes" id="UP001175000"/>
    </source>
</evidence>
<accession>A0AA39X5K2</accession>
<evidence type="ECO:0000313" key="3">
    <source>
        <dbReference type="EMBL" id="KAK0627342.1"/>
    </source>
</evidence>
<dbReference type="AlphaFoldDB" id="A0AA39X5K2"/>
<feature type="coiled-coil region" evidence="1">
    <location>
        <begin position="211"/>
        <end position="277"/>
    </location>
</feature>
<keyword evidence="1" id="KW-0175">Coiled coil</keyword>
<feature type="coiled-coil region" evidence="1">
    <location>
        <begin position="77"/>
        <end position="104"/>
    </location>
</feature>
<dbReference type="Proteomes" id="UP001175000">
    <property type="component" value="Unassembled WGS sequence"/>
</dbReference>
<organism evidence="3 4">
    <name type="scientific">Immersiella caudata</name>
    <dbReference type="NCBI Taxonomy" id="314043"/>
    <lineage>
        <taxon>Eukaryota</taxon>
        <taxon>Fungi</taxon>
        <taxon>Dikarya</taxon>
        <taxon>Ascomycota</taxon>
        <taxon>Pezizomycotina</taxon>
        <taxon>Sordariomycetes</taxon>
        <taxon>Sordariomycetidae</taxon>
        <taxon>Sordariales</taxon>
        <taxon>Lasiosphaeriaceae</taxon>
        <taxon>Immersiella</taxon>
    </lineage>
</organism>
<reference evidence="3" key="1">
    <citation type="submission" date="2023-06" db="EMBL/GenBank/DDBJ databases">
        <title>Genome-scale phylogeny and comparative genomics of the fungal order Sordariales.</title>
        <authorList>
            <consortium name="Lawrence Berkeley National Laboratory"/>
            <person name="Hensen N."/>
            <person name="Bonometti L."/>
            <person name="Westerberg I."/>
            <person name="Brannstrom I.O."/>
            <person name="Guillou S."/>
            <person name="Cros-Aarteil S."/>
            <person name="Calhoun S."/>
            <person name="Haridas S."/>
            <person name="Kuo A."/>
            <person name="Mondo S."/>
            <person name="Pangilinan J."/>
            <person name="Riley R."/>
            <person name="Labutti K."/>
            <person name="Andreopoulos B."/>
            <person name="Lipzen A."/>
            <person name="Chen C."/>
            <person name="Yanf M."/>
            <person name="Daum C."/>
            <person name="Ng V."/>
            <person name="Clum A."/>
            <person name="Steindorff A."/>
            <person name="Ohm R."/>
            <person name="Martin F."/>
            <person name="Silar P."/>
            <person name="Natvig D."/>
            <person name="Lalanne C."/>
            <person name="Gautier V."/>
            <person name="Ament-Velasquez S.L."/>
            <person name="Kruys A."/>
            <person name="Hutchinson M.I."/>
            <person name="Powell A.J."/>
            <person name="Barry K."/>
            <person name="Miller A.N."/>
            <person name="Grigoriev I.V."/>
            <person name="Debuchy R."/>
            <person name="Gladieux P."/>
            <person name="Thoren M.H."/>
            <person name="Johannesson H."/>
        </authorList>
    </citation>
    <scope>NUCLEOTIDE SEQUENCE</scope>
    <source>
        <strain evidence="3">CBS 606.72</strain>
    </source>
</reference>
<comment type="caution">
    <text evidence="3">The sequence shown here is derived from an EMBL/GenBank/DDBJ whole genome shotgun (WGS) entry which is preliminary data.</text>
</comment>
<gene>
    <name evidence="3" type="ORF">B0T14DRAFT_563155</name>
</gene>